<dbReference type="HOGENOM" id="CLU_1053702_0_0_1"/>
<feature type="transmembrane region" description="Helical" evidence="1">
    <location>
        <begin position="89"/>
        <end position="109"/>
    </location>
</feature>
<evidence type="ECO:0000313" key="3">
    <source>
        <dbReference type="Proteomes" id="UP000030106"/>
    </source>
</evidence>
<proteinExistence type="predicted"/>
<dbReference type="AlphaFoldDB" id="A0A0A2V8N3"/>
<organism evidence="2 3">
    <name type="scientific">Beauveria bassiana D1-5</name>
    <dbReference type="NCBI Taxonomy" id="1245745"/>
    <lineage>
        <taxon>Eukaryota</taxon>
        <taxon>Fungi</taxon>
        <taxon>Dikarya</taxon>
        <taxon>Ascomycota</taxon>
        <taxon>Pezizomycotina</taxon>
        <taxon>Sordariomycetes</taxon>
        <taxon>Hypocreomycetidae</taxon>
        <taxon>Hypocreales</taxon>
        <taxon>Cordycipitaceae</taxon>
        <taxon>Beauveria</taxon>
    </lineage>
</organism>
<accession>A0A0A2V8N3</accession>
<keyword evidence="1" id="KW-0472">Membrane</keyword>
<dbReference type="EMBL" id="ANFO01001112">
    <property type="protein sequence ID" value="KGQ04201.1"/>
    <property type="molecule type" value="Genomic_DNA"/>
</dbReference>
<evidence type="ECO:0000313" key="2">
    <source>
        <dbReference type="EMBL" id="KGQ04201.1"/>
    </source>
</evidence>
<protein>
    <submittedName>
        <fullName evidence="2">Uncharacterized protein</fullName>
    </submittedName>
</protein>
<feature type="transmembrane region" description="Helical" evidence="1">
    <location>
        <begin position="201"/>
        <end position="222"/>
    </location>
</feature>
<comment type="caution">
    <text evidence="2">The sequence shown here is derived from an EMBL/GenBank/DDBJ whole genome shotgun (WGS) entry which is preliminary data.</text>
</comment>
<reference evidence="2 3" key="1">
    <citation type="submission" date="2012-10" db="EMBL/GenBank/DDBJ databases">
        <title>Genome sequencing and analysis of entomopathogenic fungi Beauveria bassiana D1-5.</title>
        <authorList>
            <person name="Li Q."/>
            <person name="Wang L."/>
            <person name="Zhang Z."/>
            <person name="Wang Q."/>
            <person name="Ren J."/>
            <person name="Wang M."/>
            <person name="Xu W."/>
            <person name="Wang J."/>
            <person name="Lu Y."/>
            <person name="Du Q."/>
            <person name="Sun Z."/>
        </authorList>
    </citation>
    <scope>NUCLEOTIDE SEQUENCE [LARGE SCALE GENOMIC DNA]</scope>
    <source>
        <strain evidence="2 3">D1-5</strain>
    </source>
</reference>
<evidence type="ECO:0000256" key="1">
    <source>
        <dbReference type="SAM" id="Phobius"/>
    </source>
</evidence>
<dbReference type="Proteomes" id="UP000030106">
    <property type="component" value="Unassembled WGS sequence"/>
</dbReference>
<feature type="transmembrane region" description="Helical" evidence="1">
    <location>
        <begin position="161"/>
        <end position="181"/>
    </location>
</feature>
<dbReference type="OrthoDB" id="10523066at2759"/>
<keyword evidence="1" id="KW-1133">Transmembrane helix</keyword>
<gene>
    <name evidence="2" type="ORF">BBAD15_g10559</name>
</gene>
<sequence>MQPPRRALGRLHDKKCDVWAAGQKALVPAWSRADAEVEGHDAHNDSEISSEYQHHHNGGALGGGVVGRSTKPVISESSIELGPPPDGVWVAWTQCLIGHLVIFTTIISLSQPADYPQRRGNRRPHRSQLYCRLHRCSQRLHADLHHRLCARVLLHRHLQTCGLYACVILVGVVGADIQSLFLAVQSFLTIDLRKLGVSMGMAFAIVGFVMLTGPPIAGTILASPARYSSAKVFAASPIAAVCGFSIAGKAARIPSKGLNWISRI</sequence>
<name>A0A0A2V8N3_BEABA</name>
<keyword evidence="1" id="KW-0812">Transmembrane</keyword>